<name>A0A173TQ25_ANAHA</name>
<accession>A0A173TQ25</accession>
<dbReference type="EMBL" id="CYXT01000017">
    <property type="protein sequence ID" value="CUN03308.1"/>
    <property type="molecule type" value="Genomic_DNA"/>
</dbReference>
<reference evidence="1 2" key="1">
    <citation type="submission" date="2015-09" db="EMBL/GenBank/DDBJ databases">
        <authorList>
            <consortium name="Pathogen Informatics"/>
        </authorList>
    </citation>
    <scope>NUCLEOTIDE SEQUENCE [LARGE SCALE GENOMIC DNA]</scope>
    <source>
        <strain evidence="1 2">2789STDY5608868</strain>
    </source>
</reference>
<protein>
    <submittedName>
        <fullName evidence="1">Uncharacterized protein</fullName>
    </submittedName>
</protein>
<gene>
    <name evidence="1" type="ORF">ERS852425_02174</name>
</gene>
<evidence type="ECO:0000313" key="1">
    <source>
        <dbReference type="EMBL" id="CUN03308.1"/>
    </source>
</evidence>
<sequence length="31" mass="3809">MKKCYPIELVNHVANKYQDCWNDSELLERIR</sequence>
<dbReference type="AlphaFoldDB" id="A0A173TQ25"/>
<organism evidence="1 2">
    <name type="scientific">Anaerostipes hadrus</name>
    <dbReference type="NCBI Taxonomy" id="649756"/>
    <lineage>
        <taxon>Bacteria</taxon>
        <taxon>Bacillati</taxon>
        <taxon>Bacillota</taxon>
        <taxon>Clostridia</taxon>
        <taxon>Lachnospirales</taxon>
        <taxon>Lachnospiraceae</taxon>
        <taxon>Anaerostipes</taxon>
    </lineage>
</organism>
<dbReference type="Proteomes" id="UP000095598">
    <property type="component" value="Unassembled WGS sequence"/>
</dbReference>
<proteinExistence type="predicted"/>
<evidence type="ECO:0000313" key="2">
    <source>
        <dbReference type="Proteomes" id="UP000095598"/>
    </source>
</evidence>